<dbReference type="AlphaFoldDB" id="A0AA37Q1B2"/>
<gene>
    <name evidence="1" type="ORF">rosag_10620</name>
</gene>
<accession>A0AA37Q1B2</accession>
<dbReference type="EMBL" id="BRXS01000002">
    <property type="protein sequence ID" value="GLC24549.1"/>
    <property type="molecule type" value="Genomic_DNA"/>
</dbReference>
<sequence length="94" mass="10617">MPLEVPASHPTLVFRRAAYERANLVRAALDERLGLTPDEFRVEGDLVAIGPIHDEDALGALVAELEQLGLVYYDDFFELSGNWPEWLHLRVSSR</sequence>
<protein>
    <submittedName>
        <fullName evidence="1">Uncharacterized protein</fullName>
    </submittedName>
</protein>
<comment type="caution">
    <text evidence="1">The sequence shown here is derived from an EMBL/GenBank/DDBJ whole genome shotgun (WGS) entry which is preliminary data.</text>
</comment>
<keyword evidence="2" id="KW-1185">Reference proteome</keyword>
<dbReference type="Proteomes" id="UP001161325">
    <property type="component" value="Unassembled WGS sequence"/>
</dbReference>
<organism evidence="1 2">
    <name type="scientific">Roseisolibacter agri</name>
    <dbReference type="NCBI Taxonomy" id="2014610"/>
    <lineage>
        <taxon>Bacteria</taxon>
        <taxon>Pseudomonadati</taxon>
        <taxon>Gemmatimonadota</taxon>
        <taxon>Gemmatimonadia</taxon>
        <taxon>Gemmatimonadales</taxon>
        <taxon>Gemmatimonadaceae</taxon>
        <taxon>Roseisolibacter</taxon>
    </lineage>
</organism>
<evidence type="ECO:0000313" key="2">
    <source>
        <dbReference type="Proteomes" id="UP001161325"/>
    </source>
</evidence>
<name>A0AA37Q1B2_9BACT</name>
<reference evidence="1" key="1">
    <citation type="submission" date="2022-08" db="EMBL/GenBank/DDBJ databases">
        <title>Draft genome sequencing of Roseisolibacter agri AW1220.</title>
        <authorList>
            <person name="Tobiishi Y."/>
            <person name="Tonouchi A."/>
        </authorList>
    </citation>
    <scope>NUCLEOTIDE SEQUENCE</scope>
    <source>
        <strain evidence="1">AW1220</strain>
    </source>
</reference>
<evidence type="ECO:0000313" key="1">
    <source>
        <dbReference type="EMBL" id="GLC24549.1"/>
    </source>
</evidence>
<dbReference type="RefSeq" id="WP_284348997.1">
    <property type="nucleotide sequence ID" value="NZ_BRXS01000002.1"/>
</dbReference>
<proteinExistence type="predicted"/>